<keyword evidence="3" id="KW-0964">Secreted</keyword>
<dbReference type="STRING" id="270918.APR42_03440"/>
<protein>
    <recommendedName>
        <fullName evidence="6">Receptor L-domain domain-containing protein</fullName>
    </recommendedName>
</protein>
<comment type="subcellular location">
    <subcellularLocation>
        <location evidence="1">Secreted</location>
        <location evidence="1">Cell wall</location>
    </subcellularLocation>
</comment>
<keyword evidence="8" id="KW-1185">Reference proteome</keyword>
<evidence type="ECO:0000256" key="1">
    <source>
        <dbReference type="ARBA" id="ARBA00004191"/>
    </source>
</evidence>
<dbReference type="RefSeq" id="WP_057481469.1">
    <property type="nucleotide sequence ID" value="NZ_BMWR01000003.1"/>
</dbReference>
<feature type="domain" description="Receptor L-domain" evidence="6">
    <location>
        <begin position="70"/>
        <end position="159"/>
    </location>
</feature>
<dbReference type="PANTHER" id="PTHR31018">
    <property type="entry name" value="SPORULATION-SPECIFIC PROTEIN-RELATED"/>
    <property type="match status" value="1"/>
</dbReference>
<proteinExistence type="predicted"/>
<comment type="caution">
    <text evidence="7">The sequence shown here is derived from an EMBL/GenBank/DDBJ whole genome shotgun (WGS) entry which is preliminary data.</text>
</comment>
<evidence type="ECO:0000256" key="3">
    <source>
        <dbReference type="ARBA" id="ARBA00022525"/>
    </source>
</evidence>
<sequence>MLIINRVSVLCLTFFVSLIISCSPDQNNSEIIDEENETEVSSEDENKVYPEGVAFETQEKLSEFLEKGYTEINGSLSFIGTEIDDVSECTQLKKIDGPLSVLGTNLENLNGLNNIELIDNSQATIQISNNPKLHNIEALSSVAHKLRDLDITNNPNLSSLKGTENITEVRGNLSIRDNEQLTNLDALHNIQGEVNYVYLINSGIENTHGLSKLERIKEKLVISNNPNLTSISFQNLNEVPGFIVNENSSLLEIIAQPNFTEAEALIITDNTLLEDISGFENVEGYEYFGIEIRKNAKLDNFCPLMKIANVAEYDFNIKDNLYNPSREKIKTGDCQPAE</sequence>
<evidence type="ECO:0000256" key="4">
    <source>
        <dbReference type="ARBA" id="ARBA00022729"/>
    </source>
</evidence>
<reference evidence="7" key="1">
    <citation type="submission" date="2015-10" db="EMBL/GenBank/DDBJ databases">
        <title>Draft genome sequence of Salegentibacter mishustinae KCTC 12263.</title>
        <authorList>
            <person name="Lin W."/>
            <person name="Zheng Q."/>
        </authorList>
    </citation>
    <scope>NUCLEOTIDE SEQUENCE [LARGE SCALE GENOMIC DNA]</scope>
    <source>
        <strain evidence="7">KCTC 12263</strain>
    </source>
</reference>
<evidence type="ECO:0000313" key="7">
    <source>
        <dbReference type="EMBL" id="KRG28993.1"/>
    </source>
</evidence>
<evidence type="ECO:0000256" key="2">
    <source>
        <dbReference type="ARBA" id="ARBA00022512"/>
    </source>
</evidence>
<accession>A0A0Q9ZJF8</accession>
<dbReference type="PROSITE" id="PS51257">
    <property type="entry name" value="PROKAR_LIPOPROTEIN"/>
    <property type="match status" value="1"/>
</dbReference>
<keyword evidence="5" id="KW-0325">Glycoprotein</keyword>
<gene>
    <name evidence="7" type="ORF">APR42_03440</name>
</gene>
<evidence type="ECO:0000259" key="6">
    <source>
        <dbReference type="Pfam" id="PF01030"/>
    </source>
</evidence>
<dbReference type="InterPro" id="IPR036941">
    <property type="entry name" value="Rcpt_L-dom_sf"/>
</dbReference>
<keyword evidence="2" id="KW-0134">Cell wall</keyword>
<dbReference type="AlphaFoldDB" id="A0A0Q9ZJF8"/>
<evidence type="ECO:0000313" key="8">
    <source>
        <dbReference type="Proteomes" id="UP000051643"/>
    </source>
</evidence>
<dbReference type="Proteomes" id="UP000051643">
    <property type="component" value="Unassembled WGS sequence"/>
</dbReference>
<dbReference type="InterPro" id="IPR051648">
    <property type="entry name" value="CWI-Assembly_Regulator"/>
</dbReference>
<dbReference type="OrthoDB" id="9765957at2"/>
<dbReference type="PANTHER" id="PTHR31018:SF3">
    <property type="entry name" value="RECEPTOR PROTEIN-TYROSINE KINASE"/>
    <property type="match status" value="1"/>
</dbReference>
<evidence type="ECO:0000256" key="5">
    <source>
        <dbReference type="ARBA" id="ARBA00023180"/>
    </source>
</evidence>
<dbReference type="SUPFAM" id="SSF52058">
    <property type="entry name" value="L domain-like"/>
    <property type="match status" value="2"/>
</dbReference>
<dbReference type="Pfam" id="PF01030">
    <property type="entry name" value="Recep_L_domain"/>
    <property type="match status" value="1"/>
</dbReference>
<dbReference type="GO" id="GO:0030313">
    <property type="term" value="C:cell envelope"/>
    <property type="evidence" value="ECO:0007669"/>
    <property type="project" value="UniProtKB-SubCell"/>
</dbReference>
<keyword evidence="4" id="KW-0732">Signal</keyword>
<dbReference type="Gene3D" id="3.80.20.20">
    <property type="entry name" value="Receptor L-domain"/>
    <property type="match status" value="2"/>
</dbReference>
<organism evidence="7 8">
    <name type="scientific">Salegentibacter mishustinae</name>
    <dbReference type="NCBI Taxonomy" id="270918"/>
    <lineage>
        <taxon>Bacteria</taxon>
        <taxon>Pseudomonadati</taxon>
        <taxon>Bacteroidota</taxon>
        <taxon>Flavobacteriia</taxon>
        <taxon>Flavobacteriales</taxon>
        <taxon>Flavobacteriaceae</taxon>
        <taxon>Salegentibacter</taxon>
    </lineage>
</organism>
<dbReference type="InterPro" id="IPR000494">
    <property type="entry name" value="Rcpt_L-dom"/>
</dbReference>
<name>A0A0Q9ZJF8_9FLAO</name>
<dbReference type="EMBL" id="LKTP01000012">
    <property type="protein sequence ID" value="KRG28993.1"/>
    <property type="molecule type" value="Genomic_DNA"/>
</dbReference>